<dbReference type="InterPro" id="IPR036097">
    <property type="entry name" value="HisK_dim/P_sf"/>
</dbReference>
<evidence type="ECO:0000259" key="7">
    <source>
        <dbReference type="PROSITE" id="PS50109"/>
    </source>
</evidence>
<dbReference type="SUPFAM" id="SSF55785">
    <property type="entry name" value="PYP-like sensor domain (PAS domain)"/>
    <property type="match status" value="1"/>
</dbReference>
<dbReference type="Gene3D" id="1.10.287.130">
    <property type="match status" value="1"/>
</dbReference>
<dbReference type="InterPro" id="IPR000014">
    <property type="entry name" value="PAS"/>
</dbReference>
<evidence type="ECO:0000256" key="5">
    <source>
        <dbReference type="ARBA" id="ARBA00022777"/>
    </source>
</evidence>
<sequence length="1197" mass="128534">MTHNDTGNVEVTLDEVLITHELARRPARAPDHRAESRALTLLSQELVTHPRGVLQRLAELALQLCRAGTAGVSILEHGAKGDVFRWHAMAGAHAAALGATVPRGDSPCGVVIERNTTLLFDGPARRFAPLRCGGPALLECLLVPWTIDEQPIGTVWVIAHDPERQFDAEDARLLAELSSFAAAAHRVVKALDDAQSASHVDRHLATLRHHVETRTSGTAEAALLASPAILRPLLELHVAPPGQADLPAALAPVLNRACALAGAAYGRIELAAGPDAGRAIVAQRTHGAAAGYRNDVVPIARATTTDAPYALPLSAHDGTVLGTLRLALARPPAADSTGLLDLLARTAAGAIERHRSHAARRDDERRQAFLLRLNDTLRPLADPRRIQEEAARVLRDHLGIDRTGYAADCGDGEHLIVTHADGTSASAFGSKLRYADYGPGLLAALRMGRPIVRPDVQNDPDLDAAARAAHAVLGAASVADVPLVKDGRLVAILFAHHGRARAWSNADLALMQETAERTWAAVERAQAQAEREAAHVELMRQSRFVATTMDALPDFVYAFDRSHRFVYVNRAMEELYGMAAGDLVGRGFADLDFPSDLAARLDGHLDTIFRTGVTIQDEIYFTSPTGTSAYFQFRWGPVLAEDGSVEQVVGVSRDTTGRRMLEARLRESEERAAFLLRLSDAMRSLDDADAIETTATRMVAAHLGASRVLIGEFEEDRIRIRRDHVEGVASLAGTYPMPALGMRALAAFERGEPFVVEDTARDPHTDSTTRAGWISVGIASHVGVGLYSGGRVAGVFCVHHAAPRHWNAAEVNLVREAGERTWAAIERVRAEQALKEADRRKDEFLATLAHELRNPLAPISNAIQLMRRTDNRDATDRLTGIVERQVRQIVKLVDDLMEIARISRGKIELDRRALALADVVRDAVEASRPQVERAGHVLDVTVQDDSLVVDGDAVRLTQVLTNLVNNAAKYTGPGGRIELLARREGPAVVLRVRDNGRGIPAAQLPHVFEMFAQPHLGDRGCGDGLGIGLAIVRKLVDMHGGTVEAHSAGPGCGSEFVVRLPLLHGTAPDGEAGTTCAALAGHRVLVVDDNADAADTLALLLDTHGARARAVYGGPAALASLPGFAPSVVLLDLGMPEMDGFDVARAIRAEGHAHVRIVALTGWGQQADRERTRAAGFDHHMTKPVDLGALAAWLANG</sequence>
<feature type="domain" description="PAS" evidence="9">
    <location>
        <begin position="541"/>
        <end position="612"/>
    </location>
</feature>
<dbReference type="RefSeq" id="WP_259449062.1">
    <property type="nucleotide sequence ID" value="NZ_CP119520.1"/>
</dbReference>
<evidence type="ECO:0000259" key="9">
    <source>
        <dbReference type="PROSITE" id="PS50112"/>
    </source>
</evidence>
<dbReference type="Gene3D" id="3.30.450.20">
    <property type="entry name" value="PAS domain"/>
    <property type="match status" value="1"/>
</dbReference>
<dbReference type="Gene3D" id="3.30.565.10">
    <property type="entry name" value="Histidine kinase-like ATPase, C-terminal domain"/>
    <property type="match status" value="1"/>
</dbReference>
<evidence type="ECO:0000313" key="11">
    <source>
        <dbReference type="EMBL" id="MCS0629970.1"/>
    </source>
</evidence>
<dbReference type="Pfam" id="PF00072">
    <property type="entry name" value="Response_reg"/>
    <property type="match status" value="1"/>
</dbReference>
<gene>
    <name evidence="11" type="ORF">NX786_11570</name>
</gene>
<dbReference type="PROSITE" id="PS50112">
    <property type="entry name" value="PAS"/>
    <property type="match status" value="1"/>
</dbReference>
<evidence type="ECO:0000313" key="12">
    <source>
        <dbReference type="Proteomes" id="UP001165263"/>
    </source>
</evidence>
<dbReference type="Pfam" id="PF13185">
    <property type="entry name" value="GAF_2"/>
    <property type="match status" value="1"/>
</dbReference>
<dbReference type="InterPro" id="IPR011006">
    <property type="entry name" value="CheY-like_superfamily"/>
</dbReference>
<feature type="modified residue" description="4-aspartylphosphate" evidence="6">
    <location>
        <position position="1132"/>
    </location>
</feature>
<dbReference type="CDD" id="cd00130">
    <property type="entry name" value="PAS"/>
    <property type="match status" value="1"/>
</dbReference>
<dbReference type="PRINTS" id="PR00344">
    <property type="entry name" value="BCTRLSENSOR"/>
</dbReference>
<dbReference type="EMBL" id="JANUHC010000003">
    <property type="protein sequence ID" value="MCS0629970.1"/>
    <property type="molecule type" value="Genomic_DNA"/>
</dbReference>
<evidence type="ECO:0000256" key="4">
    <source>
        <dbReference type="ARBA" id="ARBA00022679"/>
    </source>
</evidence>
<evidence type="ECO:0000256" key="6">
    <source>
        <dbReference type="PROSITE-ProRule" id="PRU00169"/>
    </source>
</evidence>
<dbReference type="CDD" id="cd00082">
    <property type="entry name" value="HisKA"/>
    <property type="match status" value="1"/>
</dbReference>
<accession>A0ABT2BXW6</accession>
<evidence type="ECO:0000256" key="3">
    <source>
        <dbReference type="ARBA" id="ARBA00022553"/>
    </source>
</evidence>
<dbReference type="Pfam" id="PF02518">
    <property type="entry name" value="HATPase_c"/>
    <property type="match status" value="1"/>
</dbReference>
<feature type="domain" description="Histidine kinase" evidence="7">
    <location>
        <begin position="847"/>
        <end position="1064"/>
    </location>
</feature>
<dbReference type="SUPFAM" id="SSF55874">
    <property type="entry name" value="ATPase domain of HSP90 chaperone/DNA topoisomerase II/histidine kinase"/>
    <property type="match status" value="1"/>
</dbReference>
<feature type="domain" description="PAC" evidence="10">
    <location>
        <begin position="615"/>
        <end position="667"/>
    </location>
</feature>
<dbReference type="SMART" id="SM00091">
    <property type="entry name" value="PAS"/>
    <property type="match status" value="1"/>
</dbReference>
<comment type="caution">
    <text evidence="11">The sequence shown here is derived from an EMBL/GenBank/DDBJ whole genome shotgun (WGS) entry which is preliminary data.</text>
</comment>
<dbReference type="InterPro" id="IPR013656">
    <property type="entry name" value="PAS_4"/>
</dbReference>
<evidence type="ECO:0000256" key="2">
    <source>
        <dbReference type="ARBA" id="ARBA00012438"/>
    </source>
</evidence>
<dbReference type="EC" id="2.7.13.3" evidence="2"/>
<protein>
    <recommendedName>
        <fullName evidence="2">histidine kinase</fullName>
        <ecNumber evidence="2">2.7.13.3</ecNumber>
    </recommendedName>
</protein>
<dbReference type="PROSITE" id="PS50110">
    <property type="entry name" value="RESPONSE_REGULATORY"/>
    <property type="match status" value="1"/>
</dbReference>
<dbReference type="InterPro" id="IPR001789">
    <property type="entry name" value="Sig_transdc_resp-reg_receiver"/>
</dbReference>
<dbReference type="PANTHER" id="PTHR43047:SF72">
    <property type="entry name" value="OSMOSENSING HISTIDINE PROTEIN KINASE SLN1"/>
    <property type="match status" value="1"/>
</dbReference>
<feature type="domain" description="Response regulatory" evidence="8">
    <location>
        <begin position="1083"/>
        <end position="1197"/>
    </location>
</feature>
<dbReference type="Proteomes" id="UP001165263">
    <property type="component" value="Unassembled WGS sequence"/>
</dbReference>
<keyword evidence="3 6" id="KW-0597">Phosphoprotein</keyword>
<dbReference type="CDD" id="cd00075">
    <property type="entry name" value="HATPase"/>
    <property type="match status" value="1"/>
</dbReference>
<dbReference type="PROSITE" id="PS50109">
    <property type="entry name" value="HIS_KIN"/>
    <property type="match status" value="1"/>
</dbReference>
<evidence type="ECO:0000256" key="1">
    <source>
        <dbReference type="ARBA" id="ARBA00000085"/>
    </source>
</evidence>
<dbReference type="PANTHER" id="PTHR43047">
    <property type="entry name" value="TWO-COMPONENT HISTIDINE PROTEIN KINASE"/>
    <property type="match status" value="1"/>
</dbReference>
<dbReference type="SMART" id="SM00387">
    <property type="entry name" value="HATPase_c"/>
    <property type="match status" value="1"/>
</dbReference>
<dbReference type="InterPro" id="IPR003594">
    <property type="entry name" value="HATPase_dom"/>
</dbReference>
<organism evidence="11 12">
    <name type="scientific">Telluria mixta</name>
    <dbReference type="NCBI Taxonomy" id="34071"/>
    <lineage>
        <taxon>Bacteria</taxon>
        <taxon>Pseudomonadati</taxon>
        <taxon>Pseudomonadota</taxon>
        <taxon>Betaproteobacteria</taxon>
        <taxon>Burkholderiales</taxon>
        <taxon>Oxalobacteraceae</taxon>
        <taxon>Telluria group</taxon>
        <taxon>Telluria</taxon>
    </lineage>
</organism>
<dbReference type="SMART" id="SM00388">
    <property type="entry name" value="HisKA"/>
    <property type="match status" value="1"/>
</dbReference>
<dbReference type="SUPFAM" id="SSF55781">
    <property type="entry name" value="GAF domain-like"/>
    <property type="match status" value="3"/>
</dbReference>
<keyword evidence="12" id="KW-1185">Reference proteome</keyword>
<dbReference type="SMART" id="SM00065">
    <property type="entry name" value="GAF"/>
    <property type="match status" value="2"/>
</dbReference>
<dbReference type="Gene3D" id="3.30.450.40">
    <property type="match status" value="4"/>
</dbReference>
<evidence type="ECO:0000259" key="8">
    <source>
        <dbReference type="PROSITE" id="PS50110"/>
    </source>
</evidence>
<dbReference type="InterPro" id="IPR004358">
    <property type="entry name" value="Sig_transdc_His_kin-like_C"/>
</dbReference>
<dbReference type="InterPro" id="IPR035965">
    <property type="entry name" value="PAS-like_dom_sf"/>
</dbReference>
<comment type="catalytic activity">
    <reaction evidence="1">
        <text>ATP + protein L-histidine = ADP + protein N-phospho-L-histidine.</text>
        <dbReference type="EC" id="2.7.13.3"/>
    </reaction>
</comment>
<dbReference type="Pfam" id="PF00512">
    <property type="entry name" value="HisKA"/>
    <property type="match status" value="1"/>
</dbReference>
<dbReference type="SUPFAM" id="SSF52172">
    <property type="entry name" value="CheY-like"/>
    <property type="match status" value="1"/>
</dbReference>
<keyword evidence="4" id="KW-0808">Transferase</keyword>
<dbReference type="PROSITE" id="PS50113">
    <property type="entry name" value="PAC"/>
    <property type="match status" value="1"/>
</dbReference>
<dbReference type="InterPro" id="IPR003018">
    <property type="entry name" value="GAF"/>
</dbReference>
<dbReference type="SUPFAM" id="SSF47384">
    <property type="entry name" value="Homodimeric domain of signal transducing histidine kinase"/>
    <property type="match status" value="1"/>
</dbReference>
<proteinExistence type="predicted"/>
<dbReference type="SMART" id="SM00448">
    <property type="entry name" value="REC"/>
    <property type="match status" value="1"/>
</dbReference>
<dbReference type="NCBIfam" id="TIGR00229">
    <property type="entry name" value="sensory_box"/>
    <property type="match status" value="1"/>
</dbReference>
<dbReference type="InterPro" id="IPR029016">
    <property type="entry name" value="GAF-like_dom_sf"/>
</dbReference>
<dbReference type="Pfam" id="PF01590">
    <property type="entry name" value="GAF"/>
    <property type="match status" value="2"/>
</dbReference>
<reference evidence="11" key="1">
    <citation type="submission" date="2022-08" db="EMBL/GenBank/DDBJ databases">
        <title>Reclassification of Massilia species as members of the genera Telluria, Duganella, Pseudoduganella, Mokoshia gen. nov. and Zemynaea gen. nov. using orthogonal and non-orthogonal genome-based approaches.</title>
        <authorList>
            <person name="Bowman J.P."/>
        </authorList>
    </citation>
    <scope>NUCLEOTIDE SEQUENCE</scope>
    <source>
        <strain evidence="11">LMG 11547</strain>
    </source>
</reference>
<name>A0ABT2BXW6_9BURK</name>
<dbReference type="Gene3D" id="3.40.50.2300">
    <property type="match status" value="1"/>
</dbReference>
<dbReference type="InterPro" id="IPR005467">
    <property type="entry name" value="His_kinase_dom"/>
</dbReference>
<dbReference type="InterPro" id="IPR036890">
    <property type="entry name" value="HATPase_C_sf"/>
</dbReference>
<keyword evidence="5" id="KW-0418">Kinase</keyword>
<dbReference type="CDD" id="cd17580">
    <property type="entry name" value="REC_2_DhkD-like"/>
    <property type="match status" value="1"/>
</dbReference>
<dbReference type="Pfam" id="PF08448">
    <property type="entry name" value="PAS_4"/>
    <property type="match status" value="1"/>
</dbReference>
<dbReference type="InterPro" id="IPR000700">
    <property type="entry name" value="PAS-assoc_C"/>
</dbReference>
<dbReference type="InterPro" id="IPR003661">
    <property type="entry name" value="HisK_dim/P_dom"/>
</dbReference>
<evidence type="ECO:0000259" key="10">
    <source>
        <dbReference type="PROSITE" id="PS50113"/>
    </source>
</evidence>